<comment type="caution">
    <text evidence="2">The sequence shown here is derived from an EMBL/GenBank/DDBJ whole genome shotgun (WGS) entry which is preliminary data.</text>
</comment>
<feature type="transmembrane region" description="Helical" evidence="1">
    <location>
        <begin position="141"/>
        <end position="157"/>
    </location>
</feature>
<evidence type="ECO:0000256" key="1">
    <source>
        <dbReference type="SAM" id="Phobius"/>
    </source>
</evidence>
<dbReference type="InterPro" id="IPR007263">
    <property type="entry name" value="DCC1-like"/>
</dbReference>
<sequence length="158" mass="18949">MFTKFQKTLYPPFEKPVLVWDGDCGFCKYWVIRWKLHTGISINYIPYQQIAHKFKDIPLKEFKKASRFIDTDGFIYSGPDSAYKTLSFKNGKSHLHNWYHKYKWFTWLSDFGYNTIAKNRSFMFKLSKAFFGSNPKSFKPYWILYLLIIIVFIFLISA</sequence>
<name>A0A5J4FY25_9FLAO</name>
<protein>
    <recommendedName>
        <fullName evidence="4">Thiol-disulfide oxidoreductase</fullName>
    </recommendedName>
</protein>
<reference evidence="2 3" key="1">
    <citation type="submission" date="2019-08" db="EMBL/GenBank/DDBJ databases">
        <title>Ulvibacter marinistellae sp. nov., isolated from a starfish, Patiria pectinifera.</title>
        <authorList>
            <person name="Kawano K."/>
            <person name="Ushijima N."/>
            <person name="Kihara M."/>
            <person name="Itoh H."/>
        </authorList>
    </citation>
    <scope>NUCLEOTIDE SEQUENCE [LARGE SCALE GENOMIC DNA]</scope>
    <source>
        <strain evidence="2 3">KK4</strain>
    </source>
</reference>
<dbReference type="AlphaFoldDB" id="A0A5J4FY25"/>
<dbReference type="OrthoDB" id="9785438at2"/>
<keyword evidence="3" id="KW-1185">Reference proteome</keyword>
<dbReference type="GO" id="GO:0015035">
    <property type="term" value="F:protein-disulfide reductase activity"/>
    <property type="evidence" value="ECO:0007669"/>
    <property type="project" value="InterPro"/>
</dbReference>
<accession>A0A5J4FY25</accession>
<keyword evidence="1" id="KW-0812">Transmembrane</keyword>
<proteinExistence type="predicted"/>
<dbReference type="Proteomes" id="UP000326994">
    <property type="component" value="Unassembled WGS sequence"/>
</dbReference>
<evidence type="ECO:0008006" key="4">
    <source>
        <dbReference type="Google" id="ProtNLM"/>
    </source>
</evidence>
<dbReference type="Pfam" id="PF04134">
    <property type="entry name" value="DCC1-like"/>
    <property type="match status" value="1"/>
</dbReference>
<evidence type="ECO:0000313" key="2">
    <source>
        <dbReference type="EMBL" id="GEQ87140.1"/>
    </source>
</evidence>
<keyword evidence="1" id="KW-1133">Transmembrane helix</keyword>
<evidence type="ECO:0000313" key="3">
    <source>
        <dbReference type="Proteomes" id="UP000326994"/>
    </source>
</evidence>
<organism evidence="2 3">
    <name type="scientific">Patiriisocius marinistellae</name>
    <dbReference type="NCBI Taxonomy" id="2494560"/>
    <lineage>
        <taxon>Bacteria</taxon>
        <taxon>Pseudomonadati</taxon>
        <taxon>Bacteroidota</taxon>
        <taxon>Flavobacteriia</taxon>
        <taxon>Flavobacteriales</taxon>
        <taxon>Flavobacteriaceae</taxon>
        <taxon>Patiriisocius</taxon>
    </lineage>
</organism>
<dbReference type="EMBL" id="BKCF01000005">
    <property type="protein sequence ID" value="GEQ87140.1"/>
    <property type="molecule type" value="Genomic_DNA"/>
</dbReference>
<gene>
    <name evidence="2" type="ORF">ULMS_26480</name>
</gene>
<keyword evidence="1" id="KW-0472">Membrane</keyword>
<dbReference type="RefSeq" id="WP_151895052.1">
    <property type="nucleotide sequence ID" value="NZ_BKCF01000005.1"/>
</dbReference>